<reference evidence="9" key="1">
    <citation type="submission" date="2018-05" db="EMBL/GenBank/DDBJ databases">
        <authorList>
            <person name="Lanie J.A."/>
            <person name="Ng W.-L."/>
            <person name="Kazmierczak K.M."/>
            <person name="Andrzejewski T.M."/>
            <person name="Davidsen T.M."/>
            <person name="Wayne K.J."/>
            <person name="Tettelin H."/>
            <person name="Glass J.I."/>
            <person name="Rusch D."/>
            <person name="Podicherti R."/>
            <person name="Tsui H.-C.T."/>
            <person name="Winkler M.E."/>
        </authorList>
    </citation>
    <scope>NUCLEOTIDE SEQUENCE</scope>
</reference>
<proteinExistence type="predicted"/>
<dbReference type="GO" id="GO:0015344">
    <property type="term" value="F:siderophore uptake transmembrane transporter activity"/>
    <property type="evidence" value="ECO:0007669"/>
    <property type="project" value="TreeGrafter"/>
</dbReference>
<dbReference type="Pfam" id="PF13620">
    <property type="entry name" value="CarboxypepD_reg"/>
    <property type="match status" value="1"/>
</dbReference>
<dbReference type="InterPro" id="IPR036942">
    <property type="entry name" value="Beta-barrel_TonB_sf"/>
</dbReference>
<evidence type="ECO:0000259" key="8">
    <source>
        <dbReference type="Pfam" id="PF14905"/>
    </source>
</evidence>
<evidence type="ECO:0000256" key="3">
    <source>
        <dbReference type="ARBA" id="ARBA00022692"/>
    </source>
</evidence>
<dbReference type="InterPro" id="IPR037066">
    <property type="entry name" value="Plug_dom_sf"/>
</dbReference>
<evidence type="ECO:0000256" key="1">
    <source>
        <dbReference type="ARBA" id="ARBA00004571"/>
    </source>
</evidence>
<dbReference type="SUPFAM" id="SSF56935">
    <property type="entry name" value="Porins"/>
    <property type="match status" value="1"/>
</dbReference>
<dbReference type="PANTHER" id="PTHR30069:SF29">
    <property type="entry name" value="HEMOGLOBIN AND HEMOGLOBIN-HAPTOGLOBIN-BINDING PROTEIN 1-RELATED"/>
    <property type="match status" value="1"/>
</dbReference>
<gene>
    <name evidence="9" type="ORF">METZ01_LOCUS131103</name>
</gene>
<dbReference type="EMBL" id="UINC01018596">
    <property type="protein sequence ID" value="SVA78249.1"/>
    <property type="molecule type" value="Genomic_DNA"/>
</dbReference>
<keyword evidence="2" id="KW-0813">Transport</keyword>
<dbReference type="SUPFAM" id="SSF49464">
    <property type="entry name" value="Carboxypeptidase regulatory domain-like"/>
    <property type="match status" value="1"/>
</dbReference>
<dbReference type="PANTHER" id="PTHR30069">
    <property type="entry name" value="TONB-DEPENDENT OUTER MEMBRANE RECEPTOR"/>
    <property type="match status" value="1"/>
</dbReference>
<keyword evidence="4" id="KW-0732">Signal</keyword>
<evidence type="ECO:0000256" key="2">
    <source>
        <dbReference type="ARBA" id="ARBA00022448"/>
    </source>
</evidence>
<dbReference type="InterPro" id="IPR039426">
    <property type="entry name" value="TonB-dep_rcpt-like"/>
</dbReference>
<protein>
    <submittedName>
        <fullName evidence="9">Uncharacterized protein</fullName>
    </submittedName>
</protein>
<dbReference type="InterPro" id="IPR012910">
    <property type="entry name" value="Plug_dom"/>
</dbReference>
<organism evidence="9">
    <name type="scientific">marine metagenome</name>
    <dbReference type="NCBI Taxonomy" id="408172"/>
    <lineage>
        <taxon>unclassified sequences</taxon>
        <taxon>metagenomes</taxon>
        <taxon>ecological metagenomes</taxon>
    </lineage>
</organism>
<comment type="subcellular location">
    <subcellularLocation>
        <location evidence="1">Cell outer membrane</location>
        <topology evidence="1">Multi-pass membrane protein</topology>
    </subcellularLocation>
</comment>
<keyword evidence="5" id="KW-0472">Membrane</keyword>
<dbReference type="Gene3D" id="2.40.170.20">
    <property type="entry name" value="TonB-dependent receptor, beta-barrel domain"/>
    <property type="match status" value="1"/>
</dbReference>
<keyword evidence="3" id="KW-0812">Transmembrane</keyword>
<dbReference type="InterPro" id="IPR041700">
    <property type="entry name" value="OMP_b-brl_3"/>
</dbReference>
<evidence type="ECO:0000259" key="7">
    <source>
        <dbReference type="Pfam" id="PF07715"/>
    </source>
</evidence>
<dbReference type="InterPro" id="IPR008969">
    <property type="entry name" value="CarboxyPept-like_regulatory"/>
</dbReference>
<name>A0A381YMQ5_9ZZZZ</name>
<dbReference type="AlphaFoldDB" id="A0A381YMQ5"/>
<accession>A0A381YMQ5</accession>
<dbReference type="GO" id="GO:0044718">
    <property type="term" value="P:siderophore transmembrane transport"/>
    <property type="evidence" value="ECO:0007669"/>
    <property type="project" value="TreeGrafter"/>
</dbReference>
<evidence type="ECO:0000313" key="9">
    <source>
        <dbReference type="EMBL" id="SVA78249.1"/>
    </source>
</evidence>
<evidence type="ECO:0000256" key="6">
    <source>
        <dbReference type="ARBA" id="ARBA00023237"/>
    </source>
</evidence>
<dbReference type="Pfam" id="PF14905">
    <property type="entry name" value="OMP_b-brl_3"/>
    <property type="match status" value="1"/>
</dbReference>
<feature type="domain" description="TonB-dependent receptor plug" evidence="7">
    <location>
        <begin position="171"/>
        <end position="244"/>
    </location>
</feature>
<evidence type="ECO:0000256" key="5">
    <source>
        <dbReference type="ARBA" id="ARBA00023136"/>
    </source>
</evidence>
<feature type="domain" description="Outer membrane protein beta-barrel" evidence="8">
    <location>
        <begin position="392"/>
        <end position="644"/>
    </location>
</feature>
<dbReference type="Gene3D" id="2.170.130.10">
    <property type="entry name" value="TonB-dependent receptor, plug domain"/>
    <property type="match status" value="1"/>
</dbReference>
<sequence>MKSISLLQFPLTGILLLAPFLNPVFAHKDHNTKPAMPAIGVVQGTITDSTTGQPIEYASVSMIDNHSGSVVTGGLSKKDGSFIVREIPLGQYVIWIEFIGYAKKEIGPINIFPGEDGSIENFLGEILLSISSINLDAVEVIGDESQFIQTVDKQIFKVGKNLTAAGGTGFDLLRKVPTLDVNIDGEVSIAGDANVTILIDGKRSGLTGSNRRGIVDNIQVAMVDKVEVITNPSAKYDPDGVGGIINIVLKRGAFDGLNGSITTMAGEYGKRNIAGNVNYRTDTWNIFGSSSYRSGNYIGRGYRQFEYDHTSYVDSLYQNTYRRKSPTNANLRLGGDYYPTSSSTVSYTYLFGNHFEDTFEEIEYIIPDINEVESLEEDDGIHHDHSFSYENKFGTTDRKLTANLDLNYETDEGIQHNYEHSLDAADHSGHSHEHDTQFKENNNSTTVVVDYEDQLNEKMFIETGFKSTLRSFSTDYNYLEQLYINNYDEDIYAAYASLNYDITEKFGIKAGGRFEQVETNATLEPASSNATPDSVNIISTIIDNALENSPYNNPYTKVYPSMFLIYKLSAMQTVQFGYSKKVNRPGRRTISPFPRNTNDISRIRNGNPYLDPEYSDVAELKFSSNSRKLNFNTGISYKLVKDNIMWWDRDMVEFEGDVYEIL</sequence>
<dbReference type="Gene3D" id="2.60.40.1120">
    <property type="entry name" value="Carboxypeptidase-like, regulatory domain"/>
    <property type="match status" value="1"/>
</dbReference>
<dbReference type="Pfam" id="PF07715">
    <property type="entry name" value="Plug"/>
    <property type="match status" value="1"/>
</dbReference>
<keyword evidence="6" id="KW-0998">Cell outer membrane</keyword>
<feature type="non-terminal residue" evidence="9">
    <location>
        <position position="1"/>
    </location>
</feature>
<feature type="non-terminal residue" evidence="9">
    <location>
        <position position="662"/>
    </location>
</feature>
<evidence type="ECO:0000256" key="4">
    <source>
        <dbReference type="ARBA" id="ARBA00022729"/>
    </source>
</evidence>
<dbReference type="GO" id="GO:0009279">
    <property type="term" value="C:cell outer membrane"/>
    <property type="evidence" value="ECO:0007669"/>
    <property type="project" value="UniProtKB-SubCell"/>
</dbReference>